<reference evidence="13 14" key="1">
    <citation type="journal article" date="2019" name="Nat. Microbiol.">
        <title>Mediterranean grassland soil C-N compound turnover is dependent on rainfall and depth, and is mediated by genomically divergent microorganisms.</title>
        <authorList>
            <person name="Diamond S."/>
            <person name="Andeer P.F."/>
            <person name="Li Z."/>
            <person name="Crits-Christoph A."/>
            <person name="Burstein D."/>
            <person name="Anantharaman K."/>
            <person name="Lane K.R."/>
            <person name="Thomas B.C."/>
            <person name="Pan C."/>
            <person name="Northen T.R."/>
            <person name="Banfield J.F."/>
        </authorList>
    </citation>
    <scope>NUCLEOTIDE SEQUENCE [LARGE SCALE GENOMIC DNA]</scope>
    <source>
        <strain evidence="13">NP_8</strain>
    </source>
</reference>
<evidence type="ECO:0000256" key="9">
    <source>
        <dbReference type="PIRSR" id="PIRSR001589-1"/>
    </source>
</evidence>
<evidence type="ECO:0000256" key="10">
    <source>
        <dbReference type="PIRSR" id="PIRSR001589-2"/>
    </source>
</evidence>
<dbReference type="CDD" id="cd01991">
    <property type="entry name" value="Asn_synthase_B_C"/>
    <property type="match status" value="1"/>
</dbReference>
<evidence type="ECO:0000256" key="5">
    <source>
        <dbReference type="ARBA" id="ARBA00022840"/>
    </source>
</evidence>
<dbReference type="PANTHER" id="PTHR43284">
    <property type="entry name" value="ASPARAGINE SYNTHETASE (GLUTAMINE-HYDROLYZING)"/>
    <property type="match status" value="1"/>
</dbReference>
<keyword evidence="9" id="KW-0028">Amino-acid biosynthesis</keyword>
<dbReference type="SUPFAM" id="SSF56235">
    <property type="entry name" value="N-terminal nucleophile aminohydrolases (Ntn hydrolases)"/>
    <property type="match status" value="1"/>
</dbReference>
<keyword evidence="5 10" id="KW-0067">ATP-binding</keyword>
<dbReference type="GO" id="GO:0005829">
    <property type="term" value="C:cytosol"/>
    <property type="evidence" value="ECO:0007669"/>
    <property type="project" value="TreeGrafter"/>
</dbReference>
<dbReference type="Gene3D" id="3.40.50.620">
    <property type="entry name" value="HUPs"/>
    <property type="match status" value="2"/>
</dbReference>
<protein>
    <recommendedName>
        <fullName evidence="3">asparagine synthase (glutamine-hydrolyzing)</fullName>
        <ecNumber evidence="3">6.3.5.4</ecNumber>
    </recommendedName>
</protein>
<dbReference type="InterPro" id="IPR033738">
    <property type="entry name" value="AsnB_N"/>
</dbReference>
<comment type="caution">
    <text evidence="13">The sequence shown here is derived from an EMBL/GenBank/DDBJ whole genome shotgun (WGS) entry which is preliminary data.</text>
</comment>
<dbReference type="InterPro" id="IPR017932">
    <property type="entry name" value="GATase_2_dom"/>
</dbReference>
<dbReference type="InterPro" id="IPR029055">
    <property type="entry name" value="Ntn_hydrolases_N"/>
</dbReference>
<dbReference type="PANTHER" id="PTHR43284:SF1">
    <property type="entry name" value="ASPARAGINE SYNTHETASE"/>
    <property type="match status" value="1"/>
</dbReference>
<dbReference type="InterPro" id="IPR014729">
    <property type="entry name" value="Rossmann-like_a/b/a_fold"/>
</dbReference>
<keyword evidence="4 10" id="KW-0547">Nucleotide-binding</keyword>
<evidence type="ECO:0000256" key="6">
    <source>
        <dbReference type="ARBA" id="ARBA00022888"/>
    </source>
</evidence>
<dbReference type="Pfam" id="PF13537">
    <property type="entry name" value="GATase_7"/>
    <property type="match status" value="1"/>
</dbReference>
<keyword evidence="6 9" id="KW-0061">Asparagine biosynthesis</keyword>
<accession>A0A537IP98</accession>
<dbReference type="GO" id="GO:0006529">
    <property type="term" value="P:asparagine biosynthetic process"/>
    <property type="evidence" value="ECO:0007669"/>
    <property type="project" value="UniProtKB-KW"/>
</dbReference>
<dbReference type="Proteomes" id="UP000318834">
    <property type="component" value="Unassembled WGS sequence"/>
</dbReference>
<dbReference type="AlphaFoldDB" id="A0A537IP98"/>
<evidence type="ECO:0000256" key="11">
    <source>
        <dbReference type="PIRSR" id="PIRSR001589-3"/>
    </source>
</evidence>
<dbReference type="PIRSF" id="PIRSF001589">
    <property type="entry name" value="Asn_synthetase_glu-h"/>
    <property type="match status" value="1"/>
</dbReference>
<evidence type="ECO:0000313" key="14">
    <source>
        <dbReference type="Proteomes" id="UP000318834"/>
    </source>
</evidence>
<comment type="similarity">
    <text evidence="2">Belongs to the asparagine synthetase family.</text>
</comment>
<dbReference type="Gene3D" id="3.60.20.10">
    <property type="entry name" value="Glutamine Phosphoribosylpyrophosphate, subunit 1, domain 1"/>
    <property type="match status" value="1"/>
</dbReference>
<dbReference type="GO" id="GO:0004066">
    <property type="term" value="F:asparagine synthase (glutamine-hydrolyzing) activity"/>
    <property type="evidence" value="ECO:0007669"/>
    <property type="project" value="UniProtKB-EC"/>
</dbReference>
<evidence type="ECO:0000256" key="1">
    <source>
        <dbReference type="ARBA" id="ARBA00005187"/>
    </source>
</evidence>
<keyword evidence="13" id="KW-0436">Ligase</keyword>
<dbReference type="CDD" id="cd00712">
    <property type="entry name" value="AsnB"/>
    <property type="match status" value="1"/>
</dbReference>
<gene>
    <name evidence="13" type="primary">asnB</name>
    <name evidence="13" type="ORF">E6H05_10130</name>
</gene>
<evidence type="ECO:0000256" key="8">
    <source>
        <dbReference type="ARBA" id="ARBA00048741"/>
    </source>
</evidence>
<name>A0A537IP98_9BACT</name>
<feature type="domain" description="Glutamine amidotransferase type-2" evidence="12">
    <location>
        <begin position="2"/>
        <end position="215"/>
    </location>
</feature>
<dbReference type="InterPro" id="IPR051786">
    <property type="entry name" value="ASN_synthetase/amidase"/>
</dbReference>
<feature type="active site" description="For GATase activity" evidence="9">
    <location>
        <position position="2"/>
    </location>
</feature>
<dbReference type="EMBL" id="VBAP01000075">
    <property type="protein sequence ID" value="TMI73135.1"/>
    <property type="molecule type" value="Genomic_DNA"/>
</dbReference>
<evidence type="ECO:0000313" key="13">
    <source>
        <dbReference type="EMBL" id="TMI73135.1"/>
    </source>
</evidence>
<feature type="binding site" evidence="10">
    <location>
        <position position="302"/>
    </location>
    <ligand>
        <name>ATP</name>
        <dbReference type="ChEBI" id="CHEBI:30616"/>
    </ligand>
</feature>
<evidence type="ECO:0000256" key="4">
    <source>
        <dbReference type="ARBA" id="ARBA00022741"/>
    </source>
</evidence>
<dbReference type="PROSITE" id="PS51278">
    <property type="entry name" value="GATASE_TYPE_2"/>
    <property type="match status" value="1"/>
</dbReference>
<evidence type="ECO:0000256" key="7">
    <source>
        <dbReference type="ARBA" id="ARBA00022962"/>
    </source>
</evidence>
<comment type="pathway">
    <text evidence="1">Amino-acid biosynthesis; L-asparagine biosynthesis; L-asparagine from L-aspartate (L-Gln route): step 1/1.</text>
</comment>
<evidence type="ECO:0000256" key="2">
    <source>
        <dbReference type="ARBA" id="ARBA00005752"/>
    </source>
</evidence>
<organism evidence="13 14">
    <name type="scientific">Candidatus Segetimicrobium genomatis</name>
    <dbReference type="NCBI Taxonomy" id="2569760"/>
    <lineage>
        <taxon>Bacteria</taxon>
        <taxon>Bacillati</taxon>
        <taxon>Candidatus Sysuimicrobiota</taxon>
        <taxon>Candidatus Sysuimicrobiia</taxon>
        <taxon>Candidatus Sysuimicrobiales</taxon>
        <taxon>Candidatus Segetimicrobiaceae</taxon>
        <taxon>Candidatus Segetimicrobium</taxon>
    </lineage>
</organism>
<feature type="site" description="Important for beta-aspartyl-AMP intermediate formation" evidence="11">
    <location>
        <position position="377"/>
    </location>
</feature>
<dbReference type="EC" id="6.3.5.4" evidence="3"/>
<dbReference type="Pfam" id="PF00733">
    <property type="entry name" value="Asn_synthase"/>
    <property type="match status" value="1"/>
</dbReference>
<feature type="binding site" evidence="10">
    <location>
        <position position="102"/>
    </location>
    <ligand>
        <name>L-glutamine</name>
        <dbReference type="ChEBI" id="CHEBI:58359"/>
    </ligand>
</feature>
<dbReference type="NCBIfam" id="TIGR01536">
    <property type="entry name" value="asn_synth_AEB"/>
    <property type="match status" value="1"/>
</dbReference>
<dbReference type="InterPro" id="IPR006426">
    <property type="entry name" value="Asn_synth_AEB"/>
</dbReference>
<evidence type="ECO:0000259" key="12">
    <source>
        <dbReference type="PROSITE" id="PS51278"/>
    </source>
</evidence>
<dbReference type="InterPro" id="IPR001962">
    <property type="entry name" value="Asn_synthase"/>
</dbReference>
<keyword evidence="7 9" id="KW-0315">Glutamine amidotransferase</keyword>
<dbReference type="SUPFAM" id="SSF52402">
    <property type="entry name" value="Adenine nucleotide alpha hydrolases-like"/>
    <property type="match status" value="1"/>
</dbReference>
<sequence>MCGICGELTFDGAPVRAETIVAMRDRLVHRGPDDQGVYLSAAGRAGLGFRRLRIIDLSAAANQPMANEDGTVRVVFNGEIYNFHELRERLLARGHRFRTLADTEVIVHLYEERGPAFVEDLDGMFAIAVWDERAGRLVLARDRAGKKPLFYYRDGRRFVFGSEIKALFAHPDVHIEIDPAAVPSYFLYGYTPHPATFYQRVAQVNPASVMTIEMDGSVGERTYWRLDFGGPPKLHAKAEAGPHRLGYQDARDRVRDLVTAAVKRRLVSDVPLGAFLSAGIDSTIVVGVMSRLMNEPVKTFTIGFDGDPAYDETAGAREVAERFKTDHTEFRVKPSALQLIDRLIWHHDGPFGDSSAIPTYLVSELTRPHVTVVLTGDGGDELFAGYLRFRAALVAERVPRVGGAVLEAALRALPAAPNERHVLARARRFAKFMHLPLLERAARWNSIFQDDLALLLVSDVPRAMRLDPIAHLRPQLGAIDRLPPLSRLLAANFASYLPDDLLVKTDRCTMANSLEARAPLLDTALTEYAASLPDSFKLHRGRAKAILRDAFADLVPPAIDRRPKTGFGVPLDAWFRGELRDFVRDTLLGSRAASRVYLRHDRVHQLVDDHQAGRTNDGHRLWALVCFERWLQLLPTWTVANSALARP</sequence>
<comment type="catalytic activity">
    <reaction evidence="8">
        <text>L-aspartate + L-glutamine + ATP + H2O = L-asparagine + L-glutamate + AMP + diphosphate + H(+)</text>
        <dbReference type="Rhea" id="RHEA:12228"/>
        <dbReference type="ChEBI" id="CHEBI:15377"/>
        <dbReference type="ChEBI" id="CHEBI:15378"/>
        <dbReference type="ChEBI" id="CHEBI:29985"/>
        <dbReference type="ChEBI" id="CHEBI:29991"/>
        <dbReference type="ChEBI" id="CHEBI:30616"/>
        <dbReference type="ChEBI" id="CHEBI:33019"/>
        <dbReference type="ChEBI" id="CHEBI:58048"/>
        <dbReference type="ChEBI" id="CHEBI:58359"/>
        <dbReference type="ChEBI" id="CHEBI:456215"/>
        <dbReference type="EC" id="6.3.5.4"/>
    </reaction>
</comment>
<evidence type="ECO:0000256" key="3">
    <source>
        <dbReference type="ARBA" id="ARBA00012737"/>
    </source>
</evidence>
<dbReference type="GO" id="GO:0005524">
    <property type="term" value="F:ATP binding"/>
    <property type="evidence" value="ECO:0007669"/>
    <property type="project" value="UniProtKB-KW"/>
</dbReference>
<proteinExistence type="inferred from homology"/>